<reference evidence="7 8" key="1">
    <citation type="submission" date="2020-08" db="EMBL/GenBank/DDBJ databases">
        <title>Genomic Encyclopedia of Type Strains, Phase IV (KMG-IV): sequencing the most valuable type-strain genomes for metagenomic binning, comparative biology and taxonomic classification.</title>
        <authorList>
            <person name="Goeker M."/>
        </authorList>
    </citation>
    <scope>NUCLEOTIDE SEQUENCE [LARGE SCALE GENOMIC DNA]</scope>
    <source>
        <strain evidence="7 8">YC6723</strain>
    </source>
</reference>
<gene>
    <name evidence="7" type="ORF">GGQ80_002234</name>
</gene>
<dbReference type="InterPro" id="IPR001647">
    <property type="entry name" value="HTH_TetR"/>
</dbReference>
<dbReference type="EMBL" id="JACIEV010000006">
    <property type="protein sequence ID" value="MBB4154321.1"/>
    <property type="molecule type" value="Genomic_DNA"/>
</dbReference>
<dbReference type="SUPFAM" id="SSF46689">
    <property type="entry name" value="Homeodomain-like"/>
    <property type="match status" value="1"/>
</dbReference>
<keyword evidence="2" id="KW-0805">Transcription regulation</keyword>
<dbReference type="Proteomes" id="UP000529795">
    <property type="component" value="Unassembled WGS sequence"/>
</dbReference>
<evidence type="ECO:0000256" key="3">
    <source>
        <dbReference type="ARBA" id="ARBA00023125"/>
    </source>
</evidence>
<keyword evidence="8" id="KW-1185">Reference proteome</keyword>
<evidence type="ECO:0000256" key="2">
    <source>
        <dbReference type="ARBA" id="ARBA00023015"/>
    </source>
</evidence>
<dbReference type="InterPro" id="IPR009057">
    <property type="entry name" value="Homeodomain-like_sf"/>
</dbReference>
<comment type="caution">
    <text evidence="7">The sequence shown here is derived from an EMBL/GenBank/DDBJ whole genome shotgun (WGS) entry which is preliminary data.</text>
</comment>
<organism evidence="7 8">
    <name type="scientific">Sphingomonas jinjuensis</name>
    <dbReference type="NCBI Taxonomy" id="535907"/>
    <lineage>
        <taxon>Bacteria</taxon>
        <taxon>Pseudomonadati</taxon>
        <taxon>Pseudomonadota</taxon>
        <taxon>Alphaproteobacteria</taxon>
        <taxon>Sphingomonadales</taxon>
        <taxon>Sphingomonadaceae</taxon>
        <taxon>Sphingomonas</taxon>
    </lineage>
</organism>
<dbReference type="Gene3D" id="1.10.357.10">
    <property type="entry name" value="Tetracycline Repressor, domain 2"/>
    <property type="match status" value="1"/>
</dbReference>
<evidence type="ECO:0000313" key="7">
    <source>
        <dbReference type="EMBL" id="MBB4154321.1"/>
    </source>
</evidence>
<keyword evidence="1" id="KW-0678">Repressor</keyword>
<protein>
    <submittedName>
        <fullName evidence="7">AcrR family transcriptional regulator</fullName>
    </submittedName>
</protein>
<dbReference type="GO" id="GO:0003700">
    <property type="term" value="F:DNA-binding transcription factor activity"/>
    <property type="evidence" value="ECO:0007669"/>
    <property type="project" value="TreeGrafter"/>
</dbReference>
<dbReference type="PANTHER" id="PTHR30055:SF234">
    <property type="entry name" value="HTH-TYPE TRANSCRIPTIONAL REGULATOR BETI"/>
    <property type="match status" value="1"/>
</dbReference>
<evidence type="ECO:0000256" key="4">
    <source>
        <dbReference type="ARBA" id="ARBA00023163"/>
    </source>
</evidence>
<evidence type="ECO:0000259" key="6">
    <source>
        <dbReference type="PROSITE" id="PS50977"/>
    </source>
</evidence>
<dbReference type="Pfam" id="PF13977">
    <property type="entry name" value="TetR_C_6"/>
    <property type="match status" value="1"/>
</dbReference>
<evidence type="ECO:0000256" key="1">
    <source>
        <dbReference type="ARBA" id="ARBA00022491"/>
    </source>
</evidence>
<feature type="DNA-binding region" description="H-T-H motif" evidence="5">
    <location>
        <begin position="38"/>
        <end position="57"/>
    </location>
</feature>
<feature type="domain" description="HTH tetR-type" evidence="6">
    <location>
        <begin position="15"/>
        <end position="75"/>
    </location>
</feature>
<keyword evidence="4" id="KW-0804">Transcription</keyword>
<dbReference type="InterPro" id="IPR039538">
    <property type="entry name" value="BetI_C"/>
</dbReference>
<accession>A0A840FC81</accession>
<dbReference type="AlphaFoldDB" id="A0A840FC81"/>
<dbReference type="InterPro" id="IPR036271">
    <property type="entry name" value="Tet_transcr_reg_TetR-rel_C_sf"/>
</dbReference>
<dbReference type="Pfam" id="PF00440">
    <property type="entry name" value="TetR_N"/>
    <property type="match status" value="1"/>
</dbReference>
<dbReference type="PANTHER" id="PTHR30055">
    <property type="entry name" value="HTH-TYPE TRANSCRIPTIONAL REGULATOR RUTR"/>
    <property type="match status" value="1"/>
</dbReference>
<dbReference type="PRINTS" id="PR00455">
    <property type="entry name" value="HTHTETR"/>
</dbReference>
<dbReference type="GO" id="GO:0000976">
    <property type="term" value="F:transcription cis-regulatory region binding"/>
    <property type="evidence" value="ECO:0007669"/>
    <property type="project" value="TreeGrafter"/>
</dbReference>
<dbReference type="SUPFAM" id="SSF48498">
    <property type="entry name" value="Tetracyclin repressor-like, C-terminal domain"/>
    <property type="match status" value="1"/>
</dbReference>
<sequence length="202" mass="21645">MASALSLVCPPDRAALRRDRVIAAARKLFEDKGFHSTGIAEIATLSGVKVGQIYRDFASKEEIVAAIVEADFAAFSDASGFRTAIASRNKAGVIAAIDQMFTRVDGKRLMPEIIAEASRNPAVAATIRDLDTRCKGELLEALEVLAPGVDRRHAREIAAEIVLTLIVGTCHRTVARPTPSDCAANQALRTIVARELHKLAGD</sequence>
<name>A0A840FC81_9SPHN</name>
<proteinExistence type="predicted"/>
<keyword evidence="3 5" id="KW-0238">DNA-binding</keyword>
<dbReference type="InterPro" id="IPR050109">
    <property type="entry name" value="HTH-type_TetR-like_transc_reg"/>
</dbReference>
<dbReference type="RefSeq" id="WP_183984763.1">
    <property type="nucleotide sequence ID" value="NZ_JACIEV010000006.1"/>
</dbReference>
<evidence type="ECO:0000313" key="8">
    <source>
        <dbReference type="Proteomes" id="UP000529795"/>
    </source>
</evidence>
<evidence type="ECO:0000256" key="5">
    <source>
        <dbReference type="PROSITE-ProRule" id="PRU00335"/>
    </source>
</evidence>
<dbReference type="PROSITE" id="PS50977">
    <property type="entry name" value="HTH_TETR_2"/>
    <property type="match status" value="1"/>
</dbReference>